<dbReference type="EMBL" id="JH651379">
    <property type="protein sequence ID" value="EIJ38655.1"/>
    <property type="molecule type" value="Genomic_DNA"/>
</dbReference>
<keyword evidence="2" id="KW-1185">Reference proteome</keyword>
<dbReference type="Proteomes" id="UP000004690">
    <property type="component" value="Unassembled WGS sequence"/>
</dbReference>
<protein>
    <submittedName>
        <fullName evidence="1">Uncharacterized protein</fullName>
    </submittedName>
</protein>
<proteinExistence type="predicted"/>
<sequence length="96" mass="10678">MRNSKLNDIDDLNYFNIPVDFSGKIIIMNTNSRSVYLNTIFNGESKNKDLIAKAPAVCYEIIELFDTGPPRPTGIKFCDTSGNVENLSTGSPNYPQ</sequence>
<dbReference type="AlphaFoldDB" id="I3C4W2"/>
<reference evidence="1 2" key="1">
    <citation type="submission" date="2012-02" db="EMBL/GenBank/DDBJ databases">
        <title>Improved High-Quality Draft genome of Joostella marina DSM 19592.</title>
        <authorList>
            <consortium name="US DOE Joint Genome Institute (JGI-PGF)"/>
            <person name="Lucas S."/>
            <person name="Copeland A."/>
            <person name="Lapidus A."/>
            <person name="Bruce D."/>
            <person name="Goodwin L."/>
            <person name="Pitluck S."/>
            <person name="Peters L."/>
            <person name="Chertkov O."/>
            <person name="Ovchinnikova G."/>
            <person name="Kyrpides N."/>
            <person name="Mavromatis K."/>
            <person name="Detter J.C."/>
            <person name="Han C."/>
            <person name="Land M."/>
            <person name="Hauser L."/>
            <person name="Markowitz V."/>
            <person name="Cheng J.-F."/>
            <person name="Hugenholtz P."/>
            <person name="Woyke T."/>
            <person name="Wu D."/>
            <person name="Tindall B."/>
            <person name="Brambilla E."/>
            <person name="Klenk H.-P."/>
            <person name="Eisen J.A."/>
        </authorList>
    </citation>
    <scope>NUCLEOTIDE SEQUENCE [LARGE SCALE GENOMIC DNA]</scope>
    <source>
        <strain evidence="1 2">DSM 19592</strain>
    </source>
</reference>
<evidence type="ECO:0000313" key="2">
    <source>
        <dbReference type="Proteomes" id="UP000004690"/>
    </source>
</evidence>
<organism evidence="1 2">
    <name type="scientific">Galbibacter orientalis DSM 19592</name>
    <dbReference type="NCBI Taxonomy" id="926559"/>
    <lineage>
        <taxon>Bacteria</taxon>
        <taxon>Pseudomonadati</taxon>
        <taxon>Bacteroidota</taxon>
        <taxon>Flavobacteriia</taxon>
        <taxon>Flavobacteriales</taxon>
        <taxon>Flavobacteriaceae</taxon>
        <taxon>Galbibacter</taxon>
    </lineage>
</organism>
<evidence type="ECO:0000313" key="1">
    <source>
        <dbReference type="EMBL" id="EIJ38655.1"/>
    </source>
</evidence>
<dbReference type="HOGENOM" id="CLU_2355970_0_0_10"/>
<gene>
    <name evidence="1" type="ORF">JoomaDRAFT_1643</name>
</gene>
<accession>I3C4W2</accession>
<name>I3C4W2_9FLAO</name>